<proteinExistence type="inferred from homology"/>
<comment type="caution">
    <text evidence="11">The sequence shown here is derived from an EMBL/GenBank/DDBJ whole genome shotgun (WGS) entry which is preliminary data.</text>
</comment>
<evidence type="ECO:0000256" key="7">
    <source>
        <dbReference type="ARBA" id="ARBA00023056"/>
    </source>
</evidence>
<dbReference type="Gene3D" id="3.40.50.2000">
    <property type="entry name" value="Glycogen Phosphorylase B"/>
    <property type="match status" value="2"/>
</dbReference>
<dbReference type="AlphaFoldDB" id="A0A839ZAL8"/>
<dbReference type="PANTHER" id="PTHR45825">
    <property type="entry name" value="GRANULE-BOUND STARCH SYNTHASE 1, CHLOROPLASTIC/AMYLOPLASTIC"/>
    <property type="match status" value="1"/>
</dbReference>
<evidence type="ECO:0000259" key="9">
    <source>
        <dbReference type="Pfam" id="PF00534"/>
    </source>
</evidence>
<dbReference type="EC" id="2.4.1.21" evidence="8"/>
<dbReference type="Pfam" id="PF00534">
    <property type="entry name" value="Glycos_transf_1"/>
    <property type="match status" value="1"/>
</dbReference>
<dbReference type="NCBIfam" id="NF010699">
    <property type="entry name" value="PRK14099.1"/>
    <property type="match status" value="1"/>
</dbReference>
<dbReference type="InterPro" id="IPR001296">
    <property type="entry name" value="Glyco_trans_1"/>
</dbReference>
<reference evidence="11 12" key="1">
    <citation type="submission" date="2020-08" db="EMBL/GenBank/DDBJ databases">
        <title>Genomic Encyclopedia of Type Strains, Phase IV (KMG-IV): sequencing the most valuable type-strain genomes for metagenomic binning, comparative biology and taxonomic classification.</title>
        <authorList>
            <person name="Goeker M."/>
        </authorList>
    </citation>
    <scope>NUCLEOTIDE SEQUENCE [LARGE SCALE GENOMIC DNA]</scope>
    <source>
        <strain evidence="11 12">DSM 5895</strain>
    </source>
</reference>
<gene>
    <name evidence="8" type="primary">glgA</name>
    <name evidence="11" type="ORF">FHS55_002383</name>
</gene>
<evidence type="ECO:0000256" key="3">
    <source>
        <dbReference type="ARBA" id="ARBA00004964"/>
    </source>
</evidence>
<evidence type="ECO:0000256" key="6">
    <source>
        <dbReference type="ARBA" id="ARBA00022679"/>
    </source>
</evidence>
<keyword evidence="7 8" id="KW-0320">Glycogen biosynthesis</keyword>
<sequence>MTDLKVLSVASEIYPLVKTGGLADVVGALPSALVPHGIEMRTLVPGYPAVMGALETAEPVHHFDHLFGGPARLLAAEAAGLKLFVIEAGHLYDRPGGPYVGPNGLDWEDNALRFAALGAVGSGLGLGLVPGFVPDTVHAHDWQAGLTPAYLHYSGGRRPGSVMTIHNIAFQGKFDAALAPVLGFPADAFSIHGIEYYGTVGYLKAGLKFADRITTVSPGYAGEILLPEGGMGLEGLLNDRSSVVSGILNGLDTAAWNPATDPLIAARFDTRRMKARAANKAELQRRFGLDPDPDALLFGVVSRLSWQKGLDLLADNIGTLLGLGAQMALLGAGDPDLAGRFAGAAQAHPGRIGVWLGYDEAIAHLVQAGADALLVPSRFEPCGLTQLSALRYGALPVVARVGGLADTVIDVNEMARSAGVGTGVQFSPVTPSALHLALNRTHRLWQDKVLWKKLQRNAMATDVSWERAAREYDRLFRDLVAERGA</sequence>
<dbReference type="UniPathway" id="UPA00164"/>
<dbReference type="NCBIfam" id="NF001899">
    <property type="entry name" value="PRK00654.1-2"/>
    <property type="match status" value="1"/>
</dbReference>
<dbReference type="SUPFAM" id="SSF53756">
    <property type="entry name" value="UDP-Glycosyltransferase/glycogen phosphorylase"/>
    <property type="match status" value="1"/>
</dbReference>
<dbReference type="GO" id="GO:0009011">
    <property type="term" value="F:alpha-1,4-glucan glucosyltransferase (ADP-glucose donor) activity"/>
    <property type="evidence" value="ECO:0007669"/>
    <property type="project" value="UniProtKB-UniRule"/>
</dbReference>
<evidence type="ECO:0000256" key="2">
    <source>
        <dbReference type="ARBA" id="ARBA00002764"/>
    </source>
</evidence>
<dbReference type="GO" id="GO:0005829">
    <property type="term" value="C:cytosol"/>
    <property type="evidence" value="ECO:0007669"/>
    <property type="project" value="TreeGrafter"/>
</dbReference>
<comment type="pathway">
    <text evidence="3 8">Glycan biosynthesis; glycogen biosynthesis.</text>
</comment>
<comment type="function">
    <text evidence="2 8">Synthesizes alpha-1,4-glucan chains using ADP-glucose.</text>
</comment>
<name>A0A839ZAL8_9HYPH</name>
<keyword evidence="5 8" id="KW-0328">Glycosyltransferase</keyword>
<feature type="domain" description="Glycosyl transferase family 1" evidence="9">
    <location>
        <begin position="289"/>
        <end position="437"/>
    </location>
</feature>
<evidence type="ECO:0000259" key="10">
    <source>
        <dbReference type="Pfam" id="PF08323"/>
    </source>
</evidence>
<evidence type="ECO:0000256" key="5">
    <source>
        <dbReference type="ARBA" id="ARBA00022676"/>
    </source>
</evidence>
<dbReference type="RefSeq" id="WP_183189949.1">
    <property type="nucleotide sequence ID" value="NZ_JACICD010000004.1"/>
</dbReference>
<evidence type="ECO:0000313" key="12">
    <source>
        <dbReference type="Proteomes" id="UP000533469"/>
    </source>
</evidence>
<dbReference type="GO" id="GO:0004373">
    <property type="term" value="F:alpha-1,4-glucan glucosyltransferase (UDP-glucose donor) activity"/>
    <property type="evidence" value="ECO:0007669"/>
    <property type="project" value="InterPro"/>
</dbReference>
<comment type="similarity">
    <text evidence="4 8">Belongs to the glycosyltransferase 1 family. Bacterial/plant glycogen synthase subfamily.</text>
</comment>
<feature type="binding site" evidence="8">
    <location>
        <position position="18"/>
    </location>
    <ligand>
        <name>ADP-alpha-D-glucose</name>
        <dbReference type="ChEBI" id="CHEBI:57498"/>
    </ligand>
</feature>
<dbReference type="NCBIfam" id="TIGR02095">
    <property type="entry name" value="glgA"/>
    <property type="match status" value="1"/>
</dbReference>
<dbReference type="PANTHER" id="PTHR45825:SF11">
    <property type="entry name" value="ALPHA AMYLASE DOMAIN-CONTAINING PROTEIN"/>
    <property type="match status" value="1"/>
</dbReference>
<keyword evidence="6 8" id="KW-0808">Transferase</keyword>
<dbReference type="InterPro" id="IPR011835">
    <property type="entry name" value="GS/SS"/>
</dbReference>
<evidence type="ECO:0000313" key="11">
    <source>
        <dbReference type="EMBL" id="MBB3771774.1"/>
    </source>
</evidence>
<dbReference type="Pfam" id="PF08323">
    <property type="entry name" value="Glyco_transf_5"/>
    <property type="match status" value="1"/>
</dbReference>
<comment type="catalytic activity">
    <reaction evidence="1 8">
        <text>[(1-&gt;4)-alpha-D-glucosyl](n) + ADP-alpha-D-glucose = [(1-&gt;4)-alpha-D-glucosyl](n+1) + ADP + H(+)</text>
        <dbReference type="Rhea" id="RHEA:18189"/>
        <dbReference type="Rhea" id="RHEA-COMP:9584"/>
        <dbReference type="Rhea" id="RHEA-COMP:9587"/>
        <dbReference type="ChEBI" id="CHEBI:15378"/>
        <dbReference type="ChEBI" id="CHEBI:15444"/>
        <dbReference type="ChEBI" id="CHEBI:57498"/>
        <dbReference type="ChEBI" id="CHEBI:456216"/>
        <dbReference type="EC" id="2.4.1.21"/>
    </reaction>
</comment>
<feature type="domain" description="Starch synthase catalytic" evidence="10">
    <location>
        <begin position="5"/>
        <end position="238"/>
    </location>
</feature>
<evidence type="ECO:0000256" key="8">
    <source>
        <dbReference type="HAMAP-Rule" id="MF_00484"/>
    </source>
</evidence>
<accession>A0A839ZAL8</accession>
<dbReference type="CDD" id="cd03791">
    <property type="entry name" value="GT5_Glycogen_synthase_DULL1-like"/>
    <property type="match status" value="1"/>
</dbReference>
<evidence type="ECO:0000256" key="4">
    <source>
        <dbReference type="ARBA" id="ARBA00010281"/>
    </source>
</evidence>
<dbReference type="HAMAP" id="MF_00484">
    <property type="entry name" value="Glycogen_synth"/>
    <property type="match status" value="1"/>
</dbReference>
<protein>
    <recommendedName>
        <fullName evidence="8">Glycogen synthase</fullName>
        <ecNumber evidence="8">2.4.1.21</ecNumber>
    </recommendedName>
    <alternativeName>
        <fullName evidence="8">Starch [bacterial glycogen] synthase</fullName>
    </alternativeName>
</protein>
<dbReference type="Proteomes" id="UP000533469">
    <property type="component" value="Unassembled WGS sequence"/>
</dbReference>
<organism evidence="11 12">
    <name type="scientific">Ancylobacter tetraedralis</name>
    <dbReference type="NCBI Taxonomy" id="217068"/>
    <lineage>
        <taxon>Bacteria</taxon>
        <taxon>Pseudomonadati</taxon>
        <taxon>Pseudomonadota</taxon>
        <taxon>Alphaproteobacteria</taxon>
        <taxon>Hyphomicrobiales</taxon>
        <taxon>Xanthobacteraceae</taxon>
        <taxon>Ancylobacter</taxon>
    </lineage>
</organism>
<dbReference type="InterPro" id="IPR013534">
    <property type="entry name" value="Starch_synth_cat_dom"/>
</dbReference>
<dbReference type="EMBL" id="JACICD010000004">
    <property type="protein sequence ID" value="MBB3771774.1"/>
    <property type="molecule type" value="Genomic_DNA"/>
</dbReference>
<evidence type="ECO:0000256" key="1">
    <source>
        <dbReference type="ARBA" id="ARBA00001478"/>
    </source>
</evidence>
<keyword evidence="12" id="KW-1185">Reference proteome</keyword>
<dbReference type="GO" id="GO:0005978">
    <property type="term" value="P:glycogen biosynthetic process"/>
    <property type="evidence" value="ECO:0007669"/>
    <property type="project" value="UniProtKB-UniRule"/>
</dbReference>